<keyword evidence="6" id="KW-1185">Reference proteome</keyword>
<dbReference type="Gene3D" id="2.60.120.920">
    <property type="match status" value="2"/>
</dbReference>
<name>A0A1R2BMN0_9CILI</name>
<dbReference type="Gene3D" id="2.60.120.290">
    <property type="entry name" value="Spermadhesin, CUB domain"/>
    <property type="match status" value="1"/>
</dbReference>
<evidence type="ECO:0000313" key="6">
    <source>
        <dbReference type="Proteomes" id="UP000187209"/>
    </source>
</evidence>
<keyword evidence="1 2" id="KW-0833">Ubl conjugation pathway</keyword>
<evidence type="ECO:0000259" key="4">
    <source>
        <dbReference type="PROSITE" id="PS50237"/>
    </source>
</evidence>
<feature type="domain" description="HECT" evidence="4">
    <location>
        <begin position="1785"/>
        <end position="2127"/>
    </location>
</feature>
<evidence type="ECO:0000313" key="5">
    <source>
        <dbReference type="EMBL" id="OMJ77970.1"/>
    </source>
</evidence>
<dbReference type="InterPro" id="IPR013320">
    <property type="entry name" value="ConA-like_dom_sf"/>
</dbReference>
<evidence type="ECO:0008006" key="7">
    <source>
        <dbReference type="Google" id="ProtNLM"/>
    </source>
</evidence>
<dbReference type="PROSITE" id="PS50237">
    <property type="entry name" value="HECT"/>
    <property type="match status" value="1"/>
</dbReference>
<dbReference type="Gene3D" id="3.90.1750.10">
    <property type="entry name" value="Hect, E3 ligase catalytic domains"/>
    <property type="match status" value="1"/>
</dbReference>
<gene>
    <name evidence="5" type="ORF">SteCoe_22325</name>
</gene>
<dbReference type="PANTHER" id="PTHR46654">
    <property type="entry name" value="E3 UBIQUITIN-PROTEIN LIGASE HECTD3"/>
    <property type="match status" value="1"/>
</dbReference>
<protein>
    <recommendedName>
        <fullName evidence="7">HECT domain-containing protein</fullName>
    </recommendedName>
</protein>
<reference evidence="5 6" key="1">
    <citation type="submission" date="2016-11" db="EMBL/GenBank/DDBJ databases">
        <title>The macronuclear genome of Stentor coeruleus: a giant cell with tiny introns.</title>
        <authorList>
            <person name="Slabodnick M."/>
            <person name="Ruby J.G."/>
            <person name="Reiff S.B."/>
            <person name="Swart E.C."/>
            <person name="Gosai S."/>
            <person name="Prabakaran S."/>
            <person name="Witkowska E."/>
            <person name="Larue G.E."/>
            <person name="Fisher S."/>
            <person name="Freeman R.M."/>
            <person name="Gunawardena J."/>
            <person name="Chu W."/>
            <person name="Stover N.A."/>
            <person name="Gregory B.D."/>
            <person name="Nowacki M."/>
            <person name="Derisi J."/>
            <person name="Roy S.W."/>
            <person name="Marshall W.F."/>
            <person name="Sood P."/>
        </authorList>
    </citation>
    <scope>NUCLEOTIDE SEQUENCE [LARGE SCALE GENOMIC DNA]</scope>
    <source>
        <strain evidence="5">WM001</strain>
    </source>
</reference>
<sequence>MWNSLIKNFQIPDKIKIIPFLLKKIGKGMYSFGLKDPIKLLKRYTYESQNLLLALSHNTKWKAEIFKTLTDLINEAINFIINGKQIDYTHTGAIFFLNNISKYCDSLEQNPIELSTVFLYDSSLAKAVIKKIIDTNTTVYSVIEDTTIIEPLTKISGVEHFIPNKFYEGLSQVQNAAISELVLKFWKCLEDNQELSNCQELVGNLRILYSKLGMAAINAYTSIVENMDVSQKQAVDIMCMISSKYKEFIPPSKEEYEKVITAVSNINRNNVKTEMVKKMTDEEAYTKLSQMNEESQIIATELISLDIPIGKIIKCFNLGIKDLDGVLNYSEPVVEEKPTEFFYQLSTLLSMKIKDNTGTAEIFQNSMSHMIIKNHILDNTHKEIIGSFEKSIFHNIKEIPEVITIIAVLEGKENIEGNLTFGLIFGDMKVEVNNKRGIFVMENTGSDYPIGEILVLRIFAMATGDVIITNETIGEKFKITSATIYNGLKIGDFGVFLEEGDMVELLSFDIHIGKFKTKIDKKFIKPKPYEGGERYVKCKAKGKTTERCKLKILGFNDEEINETMLNAPDFPSRIDYSIYQIGNRDLSSQSLRLDYEVILDILLVDTIKDIPKGYKKIPVYENKRFIEFQCPGQRIVVVKKEKHKAGKVLVGISLLEETKDHEKIGNLSLVLEGENADWSSLIYAKLVIPKANDVKIRDIIFFKTSSVNSVLLPHGYKFLVDKENKAINIAPKKEKGYYMFMAVLSDNTLMDSYINLYHTIKVNTELFGMVDSFDQANAKNSEKLKGYDDLSPVELAVTLYEFEKARTQSAVKNLFINLGKKSEKVFMQILEEGNIQTILKIVKNNLKELSQVFELLFRSTKFSSIKRKLIIEILREILSCIVEEETGGKVLKRMTIESVHPYENNMDVDQIISIPGASSLYITFDPACYTKSGCDLLRFYSQPGHNEQLNIFSGQGESIWTPFYIQGDTVYTYFHSDASGAYWGYKFDVIPFSETKSVVESPDTSLWLLQKIAALNDLSNEFEVLMNPRVLQTIFILSLSSSNLTHKQACIEIIHKLLRGQQHSTIDNIINIIIEEARIIYTEYNKSNHPLLQSLMLFIVNCKDLYKIKLKDEWLIGFSELFSDMRGLCDKDESLDYFLFESFKTKLTKNMTTVYESEHPYKRRTLQTMIKRPLASFISIDFDEHSKLDPRDEIFFTYDSKLSKRCILSSASLTQALSVSWDIKTTGSDISITNNGLTVTRKNSDGWVCTLLTESFSVAQTKISFHIDNDGNSDYFYIGVVNTDDLPSLNSCINSDLGKDLWTWKKNGDIHKKGSYSSYRGYKTGDTISLLIDMNLKEITFIIDDVEVHKFLGLCNEVKPMICFGSSGQAVTILSVEKSEDNAPIEKRKLKILGDCIYYSFPVNIGATKSYHWQASPSLASTDIENRIITKLLPEKSIHCTYEIMSTGINYIEITVKSTGKLAIGFSLNDCITNKELENYNTTLYDSTGIIIFHSEETKCEKFNLDDVIGCYYNFEKMVVKFYKNGKKVFNGNTDKLEGENILGFCAVLYEENQSLAINEEIRFPIEEELIKVDDSIACGFWGYKFIATIEFKGRNKEMIEAVISLCSPELKAEWQNNYLPKFTNYFRNGVAEQLVMYLDEYINKVTDKNIMKLTNEDINPKPEELIYYSDLEKVSLDDIRELYSILMVFNNEISKFMNFINLNIESFDTMTELQRVFMGSRNYIFFAIKINPFKEILSKTNTDSRQEITVDKPKAMRHRHRKDIDAFGQFSIYGQVFRAINNKKNTDFRNSERIFRVIYRGEAASDLGGPYNEVISNICDELQSNFLPLFVPTPNNLHNMGENRDCWIINSSSTSKNDMELFLFLGKIIGTAIRTQNNLNLSLPPLFWKRLLLDSVNIKDLRSIDACLVQILEILHNLEANKITPEAFFKSYDEKFTAKDSNGGEVELKENGRNISVSYDNAKEYSKLVEKFKLNENQKVYDMIRKGMNAVIPINYLNFFSWRQVQTLVCGAPDINIDILIEKTIYENCSINDSHIKFFWEIMREMTTKEKSLYLKFVWGRSRLPAGKDFSLMTISQYHTPGSVNNYLPVSHTCFFTIDLPQYTTKDTMKSKLLYAITHCTAIDLDGTASAGWEEND</sequence>
<dbReference type="Pfam" id="PF00622">
    <property type="entry name" value="SPRY"/>
    <property type="match status" value="1"/>
</dbReference>
<evidence type="ECO:0000256" key="1">
    <source>
        <dbReference type="ARBA" id="ARBA00022786"/>
    </source>
</evidence>
<feature type="active site" description="Glycyl thioester intermediate" evidence="2">
    <location>
        <position position="2095"/>
    </location>
</feature>
<dbReference type="SUPFAM" id="SSF49899">
    <property type="entry name" value="Concanavalin A-like lectins/glucanases"/>
    <property type="match status" value="2"/>
</dbReference>
<dbReference type="SUPFAM" id="SSF56204">
    <property type="entry name" value="Hect, E3 ligase catalytic domain"/>
    <property type="match status" value="1"/>
</dbReference>
<dbReference type="PROSITE" id="PS50188">
    <property type="entry name" value="B302_SPRY"/>
    <property type="match status" value="1"/>
</dbReference>
<dbReference type="InterPro" id="IPR000569">
    <property type="entry name" value="HECT_dom"/>
</dbReference>
<dbReference type="InterPro" id="IPR001870">
    <property type="entry name" value="B30.2/SPRY"/>
</dbReference>
<evidence type="ECO:0000259" key="3">
    <source>
        <dbReference type="PROSITE" id="PS50188"/>
    </source>
</evidence>
<dbReference type="OrthoDB" id="354511at2759"/>
<dbReference type="PANTHER" id="PTHR46654:SF1">
    <property type="entry name" value="E3 UBIQUITIN-PROTEIN LIGASE HECTD3"/>
    <property type="match status" value="1"/>
</dbReference>
<dbReference type="InterPro" id="IPR035983">
    <property type="entry name" value="Hect_E3_ubiquitin_ligase"/>
</dbReference>
<dbReference type="Gene3D" id="3.30.2410.10">
    <property type="entry name" value="Hect, E3 ligase catalytic domain"/>
    <property type="match status" value="1"/>
</dbReference>
<comment type="caution">
    <text evidence="5">The sequence shown here is derived from an EMBL/GenBank/DDBJ whole genome shotgun (WGS) entry which is preliminary data.</text>
</comment>
<dbReference type="Pfam" id="PF00632">
    <property type="entry name" value="HECT"/>
    <property type="match status" value="1"/>
</dbReference>
<dbReference type="Proteomes" id="UP000187209">
    <property type="component" value="Unassembled WGS sequence"/>
</dbReference>
<dbReference type="EMBL" id="MPUH01000546">
    <property type="protein sequence ID" value="OMJ77970.1"/>
    <property type="molecule type" value="Genomic_DNA"/>
</dbReference>
<dbReference type="InterPro" id="IPR003877">
    <property type="entry name" value="SPRY_dom"/>
</dbReference>
<accession>A0A1R2BMN0</accession>
<feature type="domain" description="B30.2/SPRY" evidence="3">
    <location>
        <begin position="1199"/>
        <end position="1380"/>
    </location>
</feature>
<dbReference type="SMART" id="SM00119">
    <property type="entry name" value="HECTc"/>
    <property type="match status" value="1"/>
</dbReference>
<dbReference type="Gene3D" id="3.30.2160.10">
    <property type="entry name" value="Hect, E3 ligase catalytic domain"/>
    <property type="match status" value="1"/>
</dbReference>
<proteinExistence type="predicted"/>
<organism evidence="5 6">
    <name type="scientific">Stentor coeruleus</name>
    <dbReference type="NCBI Taxonomy" id="5963"/>
    <lineage>
        <taxon>Eukaryota</taxon>
        <taxon>Sar</taxon>
        <taxon>Alveolata</taxon>
        <taxon>Ciliophora</taxon>
        <taxon>Postciliodesmatophora</taxon>
        <taxon>Heterotrichea</taxon>
        <taxon>Heterotrichida</taxon>
        <taxon>Stentoridae</taxon>
        <taxon>Stentor</taxon>
    </lineage>
</organism>
<dbReference type="InterPro" id="IPR043136">
    <property type="entry name" value="B30.2/SPRY_sf"/>
</dbReference>
<dbReference type="InterPro" id="IPR042469">
    <property type="entry name" value="HECTD3"/>
</dbReference>
<dbReference type="GO" id="GO:0004842">
    <property type="term" value="F:ubiquitin-protein transferase activity"/>
    <property type="evidence" value="ECO:0007669"/>
    <property type="project" value="InterPro"/>
</dbReference>
<evidence type="ECO:0000256" key="2">
    <source>
        <dbReference type="PROSITE-ProRule" id="PRU00104"/>
    </source>
</evidence>
<dbReference type="InterPro" id="IPR035914">
    <property type="entry name" value="Sperma_CUB_dom_sf"/>
</dbReference>